<protein>
    <submittedName>
        <fullName evidence="1">Uncharacterized protein</fullName>
    </submittedName>
</protein>
<name>A0A9D4QS23_DREPO</name>
<keyword evidence="2" id="KW-1185">Reference proteome</keyword>
<reference evidence="1" key="2">
    <citation type="submission" date="2020-11" db="EMBL/GenBank/DDBJ databases">
        <authorList>
            <person name="McCartney M.A."/>
            <person name="Auch B."/>
            <person name="Kono T."/>
            <person name="Mallez S."/>
            <person name="Becker A."/>
            <person name="Gohl D.M."/>
            <person name="Silverstein K.A.T."/>
            <person name="Koren S."/>
            <person name="Bechman K.B."/>
            <person name="Herman A."/>
            <person name="Abrahante J.E."/>
            <person name="Garbe J."/>
        </authorList>
    </citation>
    <scope>NUCLEOTIDE SEQUENCE</scope>
    <source>
        <strain evidence="1">Duluth1</strain>
        <tissue evidence="1">Whole animal</tissue>
    </source>
</reference>
<dbReference type="EMBL" id="JAIWYP010000004">
    <property type="protein sequence ID" value="KAH3841304.1"/>
    <property type="molecule type" value="Genomic_DNA"/>
</dbReference>
<proteinExistence type="predicted"/>
<sequence>MPLKKPAASMEDVAKQTKASIIQEVTSEAVEKRLQLESYDLGPNFQQLKQEYGQSTSSLYKLFSELKTTAMKSVT</sequence>
<evidence type="ECO:0000313" key="2">
    <source>
        <dbReference type="Proteomes" id="UP000828390"/>
    </source>
</evidence>
<gene>
    <name evidence="1" type="ORF">DPMN_114763</name>
</gene>
<dbReference type="AlphaFoldDB" id="A0A9D4QS23"/>
<accession>A0A9D4QS23</accession>
<comment type="caution">
    <text evidence="1">The sequence shown here is derived from an EMBL/GenBank/DDBJ whole genome shotgun (WGS) entry which is preliminary data.</text>
</comment>
<dbReference type="Proteomes" id="UP000828390">
    <property type="component" value="Unassembled WGS sequence"/>
</dbReference>
<organism evidence="1 2">
    <name type="scientific">Dreissena polymorpha</name>
    <name type="common">Zebra mussel</name>
    <name type="synonym">Mytilus polymorpha</name>
    <dbReference type="NCBI Taxonomy" id="45954"/>
    <lineage>
        <taxon>Eukaryota</taxon>
        <taxon>Metazoa</taxon>
        <taxon>Spiralia</taxon>
        <taxon>Lophotrochozoa</taxon>
        <taxon>Mollusca</taxon>
        <taxon>Bivalvia</taxon>
        <taxon>Autobranchia</taxon>
        <taxon>Heteroconchia</taxon>
        <taxon>Euheterodonta</taxon>
        <taxon>Imparidentia</taxon>
        <taxon>Neoheterodontei</taxon>
        <taxon>Myida</taxon>
        <taxon>Dreissenoidea</taxon>
        <taxon>Dreissenidae</taxon>
        <taxon>Dreissena</taxon>
    </lineage>
</organism>
<reference evidence="1" key="1">
    <citation type="journal article" date="2019" name="bioRxiv">
        <title>The Genome of the Zebra Mussel, Dreissena polymorpha: A Resource for Invasive Species Research.</title>
        <authorList>
            <person name="McCartney M.A."/>
            <person name="Auch B."/>
            <person name="Kono T."/>
            <person name="Mallez S."/>
            <person name="Zhang Y."/>
            <person name="Obille A."/>
            <person name="Becker A."/>
            <person name="Abrahante J.E."/>
            <person name="Garbe J."/>
            <person name="Badalamenti J.P."/>
            <person name="Herman A."/>
            <person name="Mangelson H."/>
            <person name="Liachko I."/>
            <person name="Sullivan S."/>
            <person name="Sone E.D."/>
            <person name="Koren S."/>
            <person name="Silverstein K.A.T."/>
            <person name="Beckman K.B."/>
            <person name="Gohl D.M."/>
        </authorList>
    </citation>
    <scope>NUCLEOTIDE SEQUENCE</scope>
    <source>
        <strain evidence="1">Duluth1</strain>
        <tissue evidence="1">Whole animal</tissue>
    </source>
</reference>
<evidence type="ECO:0000313" key="1">
    <source>
        <dbReference type="EMBL" id="KAH3841304.1"/>
    </source>
</evidence>